<sequence length="67" mass="7511">MKTQLWMERYYKRKATVDLSWPSKRGGGSTNKLGELAFSLQTEVQEMGEAVGISTLDPKDKVCICKA</sequence>
<dbReference type="AlphaFoldDB" id="A0A4Y7L7D2"/>
<organism evidence="1 2">
    <name type="scientific">Papaver somniferum</name>
    <name type="common">Opium poppy</name>
    <dbReference type="NCBI Taxonomy" id="3469"/>
    <lineage>
        <taxon>Eukaryota</taxon>
        <taxon>Viridiplantae</taxon>
        <taxon>Streptophyta</taxon>
        <taxon>Embryophyta</taxon>
        <taxon>Tracheophyta</taxon>
        <taxon>Spermatophyta</taxon>
        <taxon>Magnoliopsida</taxon>
        <taxon>Ranunculales</taxon>
        <taxon>Papaveraceae</taxon>
        <taxon>Papaveroideae</taxon>
        <taxon>Papaver</taxon>
    </lineage>
</organism>
<gene>
    <name evidence="1" type="ORF">C5167_042864</name>
</gene>
<proteinExistence type="predicted"/>
<evidence type="ECO:0000313" key="1">
    <source>
        <dbReference type="EMBL" id="RZC80291.1"/>
    </source>
</evidence>
<name>A0A4Y7L7D2_PAPSO</name>
<evidence type="ECO:0000313" key="2">
    <source>
        <dbReference type="Proteomes" id="UP000316621"/>
    </source>
</evidence>
<dbReference type="EMBL" id="CM010724">
    <property type="protein sequence ID" value="RZC80291.1"/>
    <property type="molecule type" value="Genomic_DNA"/>
</dbReference>
<protein>
    <submittedName>
        <fullName evidence="1">Uncharacterized protein</fullName>
    </submittedName>
</protein>
<accession>A0A4Y7L7D2</accession>
<keyword evidence="2" id="KW-1185">Reference proteome</keyword>
<reference evidence="1 2" key="1">
    <citation type="journal article" date="2018" name="Science">
        <title>The opium poppy genome and morphinan production.</title>
        <authorList>
            <person name="Guo L."/>
            <person name="Winzer T."/>
            <person name="Yang X."/>
            <person name="Li Y."/>
            <person name="Ning Z."/>
            <person name="He Z."/>
            <person name="Teodor R."/>
            <person name="Lu Y."/>
            <person name="Bowser T.A."/>
            <person name="Graham I.A."/>
            <person name="Ye K."/>
        </authorList>
    </citation>
    <scope>NUCLEOTIDE SEQUENCE [LARGE SCALE GENOMIC DNA]</scope>
    <source>
        <strain evidence="2">cv. HN1</strain>
        <tissue evidence="1">Leaves</tissue>
    </source>
</reference>
<dbReference type="Proteomes" id="UP000316621">
    <property type="component" value="Chromosome 10"/>
</dbReference>
<dbReference type="Gramene" id="RZC80291">
    <property type="protein sequence ID" value="RZC80291"/>
    <property type="gene ID" value="C5167_042864"/>
</dbReference>